<dbReference type="RefSeq" id="WP_024541017.1">
    <property type="nucleotide sequence ID" value="NZ_JGYU01000003.1"/>
</dbReference>
<dbReference type="InterPro" id="IPR011856">
    <property type="entry name" value="tRNA_endonuc-like_dom_sf"/>
</dbReference>
<keyword evidence="1" id="KW-0812">Transmembrane</keyword>
<keyword evidence="3" id="KW-0255">Endonuclease</keyword>
<protein>
    <submittedName>
        <fullName evidence="3">Restriction endonuclease</fullName>
    </submittedName>
</protein>
<dbReference type="AlphaFoldDB" id="A0A087AGA5"/>
<dbReference type="InterPro" id="IPR052906">
    <property type="entry name" value="Type_IV_Methyl-Rstrct_Enzyme"/>
</dbReference>
<proteinExistence type="predicted"/>
<name>A0A087AGA5_9BIFI</name>
<keyword evidence="1" id="KW-1133">Transmembrane helix</keyword>
<dbReference type="Pfam" id="PF04471">
    <property type="entry name" value="Mrr_cat"/>
    <property type="match status" value="1"/>
</dbReference>
<organism evidence="3 4">
    <name type="scientific">Bifidobacterium choerinum</name>
    <dbReference type="NCBI Taxonomy" id="35760"/>
    <lineage>
        <taxon>Bacteria</taxon>
        <taxon>Bacillati</taxon>
        <taxon>Actinomycetota</taxon>
        <taxon>Actinomycetes</taxon>
        <taxon>Bifidobacteriales</taxon>
        <taxon>Bifidobacteriaceae</taxon>
        <taxon>Bifidobacterium</taxon>
    </lineage>
</organism>
<dbReference type="SUPFAM" id="SSF52980">
    <property type="entry name" value="Restriction endonuclease-like"/>
    <property type="match status" value="1"/>
</dbReference>
<evidence type="ECO:0000313" key="4">
    <source>
        <dbReference type="Proteomes" id="UP000028995"/>
    </source>
</evidence>
<dbReference type="eggNOG" id="COG1715">
    <property type="taxonomic scope" value="Bacteria"/>
</dbReference>
<keyword evidence="1" id="KW-0472">Membrane</keyword>
<evidence type="ECO:0000256" key="1">
    <source>
        <dbReference type="SAM" id="Phobius"/>
    </source>
</evidence>
<dbReference type="Gene3D" id="3.40.1350.10">
    <property type="match status" value="1"/>
</dbReference>
<dbReference type="InterPro" id="IPR011335">
    <property type="entry name" value="Restrct_endonuc-II-like"/>
</dbReference>
<dbReference type="InterPro" id="IPR007560">
    <property type="entry name" value="Restrct_endonuc_IV_Mrr"/>
</dbReference>
<sequence>MTNSIPQQYLHFLYLIIGVIVAAALVALLVKLVQLLVQEVRRDRFFKEYGVAVPKSIRMRKAKHPHATGSFALGYPAWAAAKRDGTRDRRSNNTAVIHRLSVIFVGRWKMLGSDPFAAYAFVQQLRAAGIPVDYCAEERAKRDAVLGQLRARRTATSIDAIIQSFSGNPTDFEGFCADLLRQFGWQAQVTPPSRDGGFDLRLHGPTGTSYIAECKCYSRNHHIGRPMLQKLQGANMTEHAQGLLFITTSRFTSDALEYARQVGMQLIDGAQLVRLCQEAAQSQGDVQPPESAFALTRADLMQHIPADMRGQAW</sequence>
<dbReference type="Proteomes" id="UP000028995">
    <property type="component" value="Unassembled WGS sequence"/>
</dbReference>
<comment type="caution">
    <text evidence="3">The sequence shown here is derived from an EMBL/GenBank/DDBJ whole genome shotgun (WGS) entry which is preliminary data.</text>
</comment>
<dbReference type="EMBL" id="JGYU01000003">
    <property type="protein sequence ID" value="KFI57805.1"/>
    <property type="molecule type" value="Genomic_DNA"/>
</dbReference>
<dbReference type="STRING" id="35760.BCHO_0966"/>
<keyword evidence="3" id="KW-0378">Hydrolase</keyword>
<feature type="transmembrane region" description="Helical" evidence="1">
    <location>
        <begin position="12"/>
        <end position="37"/>
    </location>
</feature>
<dbReference type="PANTHER" id="PTHR30015:SF7">
    <property type="entry name" value="TYPE IV METHYL-DIRECTED RESTRICTION ENZYME ECOKMRR"/>
    <property type="match status" value="1"/>
</dbReference>
<accession>A0A087AGA5</accession>
<feature type="domain" description="Restriction endonuclease type IV Mrr" evidence="2">
    <location>
        <begin position="168"/>
        <end position="276"/>
    </location>
</feature>
<gene>
    <name evidence="3" type="ORF">BCHO_0966</name>
</gene>
<reference evidence="3 4" key="1">
    <citation type="submission" date="2014-03" db="EMBL/GenBank/DDBJ databases">
        <title>Genomics of Bifidobacteria.</title>
        <authorList>
            <person name="Ventura M."/>
            <person name="Milani C."/>
            <person name="Lugli G.A."/>
        </authorList>
    </citation>
    <scope>NUCLEOTIDE SEQUENCE [LARGE SCALE GENOMIC DNA]</scope>
    <source>
        <strain evidence="3 4">LMG 10510</strain>
    </source>
</reference>
<evidence type="ECO:0000259" key="2">
    <source>
        <dbReference type="Pfam" id="PF04471"/>
    </source>
</evidence>
<dbReference type="PANTHER" id="PTHR30015">
    <property type="entry name" value="MRR RESTRICTION SYSTEM PROTEIN"/>
    <property type="match status" value="1"/>
</dbReference>
<keyword evidence="3" id="KW-0540">Nuclease</keyword>
<keyword evidence="4" id="KW-1185">Reference proteome</keyword>
<dbReference type="GO" id="GO:0009307">
    <property type="term" value="P:DNA restriction-modification system"/>
    <property type="evidence" value="ECO:0007669"/>
    <property type="project" value="InterPro"/>
</dbReference>
<dbReference type="GO" id="GO:0015666">
    <property type="term" value="F:restriction endodeoxyribonuclease activity"/>
    <property type="evidence" value="ECO:0007669"/>
    <property type="project" value="TreeGrafter"/>
</dbReference>
<evidence type="ECO:0000313" key="3">
    <source>
        <dbReference type="EMBL" id="KFI57805.1"/>
    </source>
</evidence>
<dbReference type="GO" id="GO:0003677">
    <property type="term" value="F:DNA binding"/>
    <property type="evidence" value="ECO:0007669"/>
    <property type="project" value="InterPro"/>
</dbReference>